<dbReference type="OrthoDB" id="10256176at2759"/>
<sequence>MASDLRLAPLRYQPQESSPARRQQRLLNPIIEEDSDDGRVGRITRGRQGMRADTSHLKIHAWLSPMSDHFPTPRGINYLSAPILPSSPSTASGGGSSPTASSHQWNRASTATDNTEFEDLYDVSDDDDASDRPSGLRRTSSVRASKQPARLVIPKGQDDVTQTWKAVDEFKKITSPVPLTPSVKVAMSPAHRNFMDKQQALEVPTISAPPSLDGSLNSDQLAAMSAPATPVIGNEDGHANEAWSGVQLQPGALATLQALSSTEDLHEQPSRVIEISSVPEQPFSEMRQHPPRLITRFDRPGAHIAPDPISNRQSLADLTKLDIPSPGGFFSGLSPRSRMTWHFPSKSPEDMAPPTSTTAEQFYRCPWNMDASVPPVPKQPDAAELFYRSIDSSSAPIEQVVEVRQDGWVDDMPTARPVFNQDLGRSAAEAVKSPASPVAEEPATEIVVDYDPNYARKQQEETLSNFDRTELWLVAQRAYLKGVDVGTENDAALQTIEEDPDEEDAQEPEPEPASTTNPKKKTVRFSNIIVTTAPPKRLPSKFSRQESAYYRAFQDYIVKTQQGDVFIHQLARFEALQAQRVSLREFHRSQLLGKYQLSVVPQSAKKRLSANVARGDDILLDDPEQLRCEKEFEAMNQMAISTWHVAAIKFLNGGRLITAPVTKRLARMSRVTLAKDGTRDRTRILDLGGQATCDWAWHCALQYPNAKVYTVTTKAIRQLSNSNIRGPPNHRQVAVERLTRLPFSDNQFDLISARELHSILKFVGENGEDEWESCLQECMRVLKPGGYIEFSLLDSDIMNAGPIGLAKSVEFGFTLKTLGYDPSPTKLWLRRLARAGFKDTRRMWMCLPMGAKRTSHLPPTPPLKDSPTGEAIKTCQMDAMVTGSTDAIANACSIVGSWSWERWLLRCEMEKVAGELRLADTVTTGTTMQEAGKCLEGFHAVVEEGRNCMSGFRMLNGYARKPDPDTEVIQIALALVCPSSQHQSSSAHESTNAERPLPHPRVAPSTGRETASLKAAHLRIMADKWQEEAMRRLRAMQQARGAGGGGGNPRGMIAALTLGAIATGGAYVLSQSLFNVDGGQRAIKYRRISGVSPEIYNEGTHLNIPWFETPIVYDVRAKPRNVASLTGTKDLQMVNITCRVLSRPNIEALPQIYRTLGTDYDERVLPSIVNEVLKSVVAQFNASQLITQREQVAKLVRENLSRRAARFNILLDDVSLTHLAFSPEFTAAVEAKQVAQQEAQRAAFIVDKARQEKQAMVVKAQGEARSAELIGEAIKKNKAYVELKKIENARYIAQQMHESGGKNKLLLDSEGLGLNVFEGGDKK</sequence>
<dbReference type="SUPFAM" id="SSF117892">
    <property type="entry name" value="Band 7/SPFH domain"/>
    <property type="match status" value="1"/>
</dbReference>
<comment type="function">
    <text evidence="6">Prohibitin probably acts as a holdase/unfoldase for the stabilization of newly synthesized mitochondrial proteins. Involved in mitophagy. Required for the switch to necrotrophic growth.</text>
</comment>
<dbReference type="FunFam" id="3.30.479.30:FF:000001">
    <property type="entry name" value="Prohibitin 2"/>
    <property type="match status" value="1"/>
</dbReference>
<feature type="region of interest" description="Disordered" evidence="8">
    <location>
        <begin position="982"/>
        <end position="1010"/>
    </location>
</feature>
<comment type="subunit">
    <text evidence="7">The mitochondrial prohibitin complex consists of two subunits (PHB1 and PHB2). The subunits assemble into a membrane-associated ring-shaped supercomplex of approximately 1 mDa. Interacts with ATG24/SNX4; the interaction is direct and plays a role in mitophagy.</text>
</comment>
<feature type="compositionally biased region" description="Polar residues" evidence="8">
    <location>
        <begin position="103"/>
        <end position="114"/>
    </location>
</feature>
<dbReference type="InterPro" id="IPR013216">
    <property type="entry name" value="Methyltransf_11"/>
</dbReference>
<dbReference type="GO" id="GO:0007005">
    <property type="term" value="P:mitochondrion organization"/>
    <property type="evidence" value="ECO:0007669"/>
    <property type="project" value="TreeGrafter"/>
</dbReference>
<dbReference type="Pfam" id="PF08241">
    <property type="entry name" value="Methyltransf_11"/>
    <property type="match status" value="1"/>
</dbReference>
<evidence type="ECO:0000256" key="7">
    <source>
        <dbReference type="ARBA" id="ARBA00066275"/>
    </source>
</evidence>
<dbReference type="SUPFAM" id="SSF53335">
    <property type="entry name" value="S-adenosyl-L-methionine-dependent methyltransferases"/>
    <property type="match status" value="1"/>
</dbReference>
<keyword evidence="3" id="KW-0999">Mitochondrion inner membrane</keyword>
<dbReference type="InterPro" id="IPR000163">
    <property type="entry name" value="Prohibitin"/>
</dbReference>
<feature type="region of interest" description="Disordered" evidence="8">
    <location>
        <begin position="87"/>
        <end position="149"/>
    </location>
</feature>
<feature type="compositionally biased region" description="Acidic residues" evidence="8">
    <location>
        <begin position="498"/>
        <end position="510"/>
    </location>
</feature>
<dbReference type="PANTHER" id="PTHR23222:SF1">
    <property type="entry name" value="PROHIBITIN-2"/>
    <property type="match status" value="1"/>
</dbReference>
<evidence type="ECO:0000313" key="11">
    <source>
        <dbReference type="Proteomes" id="UP000813444"/>
    </source>
</evidence>
<evidence type="ECO:0000313" key="10">
    <source>
        <dbReference type="EMBL" id="KAH7326648.1"/>
    </source>
</evidence>
<evidence type="ECO:0000256" key="5">
    <source>
        <dbReference type="ARBA" id="ARBA00023136"/>
    </source>
</evidence>
<evidence type="ECO:0000256" key="1">
    <source>
        <dbReference type="ARBA" id="ARBA00004273"/>
    </source>
</evidence>
<dbReference type="CDD" id="cd03401">
    <property type="entry name" value="SPFH_prohibitin"/>
    <property type="match status" value="1"/>
</dbReference>
<comment type="similarity">
    <text evidence="2">Belongs to the prohibitin family.</text>
</comment>
<protein>
    <submittedName>
        <fullName evidence="10">Band 7 family-domain-containing protein</fullName>
    </submittedName>
</protein>
<keyword evidence="4" id="KW-0496">Mitochondrion</keyword>
<name>A0A8K0SWU9_9HYPO</name>
<evidence type="ECO:0000256" key="6">
    <source>
        <dbReference type="ARBA" id="ARBA00053189"/>
    </source>
</evidence>
<dbReference type="GO" id="GO:0035632">
    <property type="term" value="C:mitochondrial prohibitin complex"/>
    <property type="evidence" value="ECO:0007669"/>
    <property type="project" value="UniProtKB-ARBA"/>
</dbReference>
<organism evidence="10 11">
    <name type="scientific">Stachybotrys elegans</name>
    <dbReference type="NCBI Taxonomy" id="80388"/>
    <lineage>
        <taxon>Eukaryota</taxon>
        <taxon>Fungi</taxon>
        <taxon>Dikarya</taxon>
        <taxon>Ascomycota</taxon>
        <taxon>Pezizomycotina</taxon>
        <taxon>Sordariomycetes</taxon>
        <taxon>Hypocreomycetidae</taxon>
        <taxon>Hypocreales</taxon>
        <taxon>Stachybotryaceae</taxon>
        <taxon>Stachybotrys</taxon>
    </lineage>
</organism>
<feature type="region of interest" description="Disordered" evidence="8">
    <location>
        <begin position="498"/>
        <end position="522"/>
    </location>
</feature>
<evidence type="ECO:0000256" key="4">
    <source>
        <dbReference type="ARBA" id="ARBA00023128"/>
    </source>
</evidence>
<keyword evidence="11" id="KW-1185">Reference proteome</keyword>
<gene>
    <name evidence="10" type="ORF">B0I35DRAFT_347462</name>
</gene>
<dbReference type="EMBL" id="JAGPNK010000002">
    <property type="protein sequence ID" value="KAH7326648.1"/>
    <property type="molecule type" value="Genomic_DNA"/>
</dbReference>
<dbReference type="Proteomes" id="UP000813444">
    <property type="component" value="Unassembled WGS sequence"/>
</dbReference>
<dbReference type="Gene3D" id="3.40.50.150">
    <property type="entry name" value="Vaccinia Virus protein VP39"/>
    <property type="match status" value="1"/>
</dbReference>
<reference evidence="10" key="1">
    <citation type="journal article" date="2021" name="Nat. Commun.">
        <title>Genetic determinants of endophytism in the Arabidopsis root mycobiome.</title>
        <authorList>
            <person name="Mesny F."/>
            <person name="Miyauchi S."/>
            <person name="Thiergart T."/>
            <person name="Pickel B."/>
            <person name="Atanasova L."/>
            <person name="Karlsson M."/>
            <person name="Huettel B."/>
            <person name="Barry K.W."/>
            <person name="Haridas S."/>
            <person name="Chen C."/>
            <person name="Bauer D."/>
            <person name="Andreopoulos W."/>
            <person name="Pangilinan J."/>
            <person name="LaButti K."/>
            <person name="Riley R."/>
            <person name="Lipzen A."/>
            <person name="Clum A."/>
            <person name="Drula E."/>
            <person name="Henrissat B."/>
            <person name="Kohler A."/>
            <person name="Grigoriev I.V."/>
            <person name="Martin F.M."/>
            <person name="Hacquard S."/>
        </authorList>
    </citation>
    <scope>NUCLEOTIDE SEQUENCE</scope>
    <source>
        <strain evidence="10">MPI-CAGE-CH-0235</strain>
    </source>
</reference>
<evidence type="ECO:0000256" key="8">
    <source>
        <dbReference type="SAM" id="MobiDB-lite"/>
    </source>
</evidence>
<feature type="compositionally biased region" description="Low complexity" evidence="8">
    <location>
        <begin position="87"/>
        <end position="102"/>
    </location>
</feature>
<proteinExistence type="inferred from homology"/>
<dbReference type="PANTHER" id="PTHR23222">
    <property type="entry name" value="PROHIBITIN"/>
    <property type="match status" value="1"/>
</dbReference>
<evidence type="ECO:0000256" key="3">
    <source>
        <dbReference type="ARBA" id="ARBA00022792"/>
    </source>
</evidence>
<dbReference type="InterPro" id="IPR001107">
    <property type="entry name" value="Band_7"/>
</dbReference>
<feature type="compositionally biased region" description="Acidic residues" evidence="8">
    <location>
        <begin position="115"/>
        <end position="129"/>
    </location>
</feature>
<comment type="subcellular location">
    <subcellularLocation>
        <location evidence="1">Mitochondrion inner membrane</location>
    </subcellularLocation>
</comment>
<dbReference type="GO" id="GO:0008757">
    <property type="term" value="F:S-adenosylmethionine-dependent methyltransferase activity"/>
    <property type="evidence" value="ECO:0007669"/>
    <property type="project" value="InterPro"/>
</dbReference>
<dbReference type="InterPro" id="IPR029063">
    <property type="entry name" value="SAM-dependent_MTases_sf"/>
</dbReference>
<accession>A0A8K0SWU9</accession>
<comment type="caution">
    <text evidence="10">The sequence shown here is derived from an EMBL/GenBank/DDBJ whole genome shotgun (WGS) entry which is preliminary data.</text>
</comment>
<dbReference type="PRINTS" id="PR00679">
    <property type="entry name" value="PROHIBITIN"/>
</dbReference>
<dbReference type="GO" id="GO:0000423">
    <property type="term" value="P:mitophagy"/>
    <property type="evidence" value="ECO:0007669"/>
    <property type="project" value="UniProtKB-ARBA"/>
</dbReference>
<evidence type="ECO:0000259" key="9">
    <source>
        <dbReference type="SMART" id="SM00244"/>
    </source>
</evidence>
<dbReference type="Gene3D" id="3.30.479.30">
    <property type="entry name" value="Band 7 domain"/>
    <property type="match status" value="1"/>
</dbReference>
<dbReference type="Pfam" id="PF01145">
    <property type="entry name" value="Band_7"/>
    <property type="match status" value="1"/>
</dbReference>
<dbReference type="InterPro" id="IPR036013">
    <property type="entry name" value="Band_7/SPFH_dom_sf"/>
</dbReference>
<dbReference type="SMART" id="SM00244">
    <property type="entry name" value="PHB"/>
    <property type="match status" value="1"/>
</dbReference>
<dbReference type="CDD" id="cd02440">
    <property type="entry name" value="AdoMet_MTases"/>
    <property type="match status" value="1"/>
</dbReference>
<evidence type="ECO:0000256" key="2">
    <source>
        <dbReference type="ARBA" id="ARBA00009658"/>
    </source>
</evidence>
<feature type="region of interest" description="Disordered" evidence="8">
    <location>
        <begin position="1"/>
        <end position="51"/>
    </location>
</feature>
<feature type="domain" description="Band 7" evidence="9">
    <location>
        <begin position="1072"/>
        <end position="1233"/>
    </location>
</feature>
<keyword evidence="5" id="KW-0472">Membrane</keyword>